<keyword evidence="3" id="KW-1185">Reference proteome</keyword>
<feature type="region of interest" description="Disordered" evidence="1">
    <location>
        <begin position="126"/>
        <end position="152"/>
    </location>
</feature>
<protein>
    <submittedName>
        <fullName evidence="2">Uncharacterized protein</fullName>
    </submittedName>
</protein>
<dbReference type="EMBL" id="JAPCXB010000178">
    <property type="protein sequence ID" value="KAJ1605438.1"/>
    <property type="molecule type" value="Genomic_DNA"/>
</dbReference>
<feature type="region of interest" description="Disordered" evidence="1">
    <location>
        <begin position="1"/>
        <end position="79"/>
    </location>
</feature>
<gene>
    <name evidence="2" type="ORF">OJ252_3472</name>
</gene>
<accession>A0ABQ8P295</accession>
<feature type="compositionally biased region" description="Acidic residues" evidence="1">
    <location>
        <begin position="24"/>
        <end position="43"/>
    </location>
</feature>
<sequence length="191" mass="20794">MGINVGIDLTDRSQGRLSCRGGDQEEEEDGEDGDGGGGEDEGQDRDYIRGDGDCSQEEGDLTDTDRADEEGCKVRCPQRRRLSSSSAGKSLLVYEYPSLSTPLRNYIILIIDWISSIKPQERHQVASLDHQGAGGRREKTQEQGLRQAGAAPQQYDAAALAGLEQSQSRSWGGGRAESLWPAWSDYESAGQ</sequence>
<evidence type="ECO:0000313" key="2">
    <source>
        <dbReference type="EMBL" id="KAJ1605438.1"/>
    </source>
</evidence>
<name>A0ABQ8P295_9CRYT</name>
<comment type="caution">
    <text evidence="2">The sequence shown here is derived from an EMBL/GenBank/DDBJ whole genome shotgun (WGS) entry which is preliminary data.</text>
</comment>
<evidence type="ECO:0000256" key="1">
    <source>
        <dbReference type="SAM" id="MobiDB-lite"/>
    </source>
</evidence>
<proteinExistence type="predicted"/>
<feature type="compositionally biased region" description="Basic and acidic residues" evidence="1">
    <location>
        <begin position="63"/>
        <end position="73"/>
    </location>
</feature>
<reference evidence="2" key="1">
    <citation type="submission" date="2022-10" db="EMBL/GenBank/DDBJ databases">
        <title>Adaptive evolution leads to modifications in subtelomeric GC content in a zoonotic Cryptosporidium species.</title>
        <authorList>
            <person name="Li J."/>
            <person name="Feng Y."/>
            <person name="Xiao L."/>
        </authorList>
    </citation>
    <scope>NUCLEOTIDE SEQUENCE</scope>
    <source>
        <strain evidence="2">25894</strain>
    </source>
</reference>
<organism evidence="2 3">
    <name type="scientific">Cryptosporidium canis</name>
    <dbReference type="NCBI Taxonomy" id="195482"/>
    <lineage>
        <taxon>Eukaryota</taxon>
        <taxon>Sar</taxon>
        <taxon>Alveolata</taxon>
        <taxon>Apicomplexa</taxon>
        <taxon>Conoidasida</taxon>
        <taxon>Coccidia</taxon>
        <taxon>Eucoccidiorida</taxon>
        <taxon>Eimeriorina</taxon>
        <taxon>Cryptosporidiidae</taxon>
        <taxon>Cryptosporidium</taxon>
    </lineage>
</organism>
<dbReference type="Proteomes" id="UP001071777">
    <property type="component" value="Unassembled WGS sequence"/>
</dbReference>
<evidence type="ECO:0000313" key="3">
    <source>
        <dbReference type="Proteomes" id="UP001071777"/>
    </source>
</evidence>